<evidence type="ECO:0000259" key="7">
    <source>
        <dbReference type="Pfam" id="PF06271"/>
    </source>
</evidence>
<accession>A0A845QCS2</accession>
<dbReference type="InterPro" id="IPR010432">
    <property type="entry name" value="RDD"/>
</dbReference>
<keyword evidence="3 6" id="KW-0812">Transmembrane</keyword>
<proteinExistence type="predicted"/>
<evidence type="ECO:0000256" key="6">
    <source>
        <dbReference type="SAM" id="Phobius"/>
    </source>
</evidence>
<evidence type="ECO:0000256" key="3">
    <source>
        <dbReference type="ARBA" id="ARBA00022692"/>
    </source>
</evidence>
<keyword evidence="5 6" id="KW-0472">Membrane</keyword>
<sequence>MAALDRPDGVHWREAKGDDPIHIDADRYPELFEGVLGKRVIAFLVDWALLAVATVFLTIILAILGIFTLGLLWPLISPLAALMWLGYFAVTIGGPTSATPGMRFTGIEVRTWDGARPGMVQGALQSLLFWLSWTVTVFVVLVPLFNQRRRCLHDYLIGTIVINTPDQIPPDARVISG</sequence>
<comment type="caution">
    <text evidence="8">The sequence shown here is derived from an EMBL/GenBank/DDBJ whole genome shotgun (WGS) entry which is preliminary data.</text>
</comment>
<dbReference type="OrthoDB" id="7270324at2"/>
<evidence type="ECO:0000313" key="9">
    <source>
        <dbReference type="Proteomes" id="UP000470384"/>
    </source>
</evidence>
<comment type="subcellular location">
    <subcellularLocation>
        <location evidence="1">Cell membrane</location>
        <topology evidence="1">Multi-pass membrane protein</topology>
    </subcellularLocation>
</comment>
<reference evidence="8 9" key="1">
    <citation type="journal article" date="2016" name="Int. J. Syst. Evol. Microbiol.">
        <title>Pyruvatibacter mobilis gen. nov., sp. nov., a marine bacterium from the culture broth of Picochlorum sp. 122.</title>
        <authorList>
            <person name="Wang G."/>
            <person name="Tang M."/>
            <person name="Wu H."/>
            <person name="Dai S."/>
            <person name="Li T."/>
            <person name="Chen C."/>
            <person name="He H."/>
            <person name="Fan J."/>
            <person name="Xiang W."/>
            <person name="Li X."/>
        </authorList>
    </citation>
    <scope>NUCLEOTIDE SEQUENCE [LARGE SCALE GENOMIC DNA]</scope>
    <source>
        <strain evidence="8 9">GYP-11</strain>
    </source>
</reference>
<protein>
    <submittedName>
        <fullName evidence="8">RDD family protein</fullName>
    </submittedName>
</protein>
<dbReference type="GeneID" id="300654514"/>
<keyword evidence="2" id="KW-1003">Cell membrane</keyword>
<gene>
    <name evidence="8" type="ORF">GTQ45_08700</name>
</gene>
<dbReference type="PANTHER" id="PTHR36115">
    <property type="entry name" value="PROLINE-RICH ANTIGEN HOMOLOG-RELATED"/>
    <property type="match status" value="1"/>
</dbReference>
<dbReference type="Proteomes" id="UP000470384">
    <property type="component" value="Unassembled WGS sequence"/>
</dbReference>
<dbReference type="RefSeq" id="WP_160587705.1">
    <property type="nucleotide sequence ID" value="NZ_BMHN01000001.1"/>
</dbReference>
<dbReference type="InterPro" id="IPR051791">
    <property type="entry name" value="Pra-immunoreactive"/>
</dbReference>
<feature type="transmembrane region" description="Helical" evidence="6">
    <location>
        <begin position="40"/>
        <end position="64"/>
    </location>
</feature>
<dbReference type="AlphaFoldDB" id="A0A845QCS2"/>
<keyword evidence="9" id="KW-1185">Reference proteome</keyword>
<dbReference type="Pfam" id="PF06271">
    <property type="entry name" value="RDD"/>
    <property type="match status" value="1"/>
</dbReference>
<feature type="transmembrane region" description="Helical" evidence="6">
    <location>
        <begin position="71"/>
        <end position="90"/>
    </location>
</feature>
<dbReference type="GO" id="GO:0005886">
    <property type="term" value="C:plasma membrane"/>
    <property type="evidence" value="ECO:0007669"/>
    <property type="project" value="UniProtKB-SubCell"/>
</dbReference>
<name>A0A845QCS2_9HYPH</name>
<evidence type="ECO:0000313" key="8">
    <source>
        <dbReference type="EMBL" id="NBG95811.1"/>
    </source>
</evidence>
<keyword evidence="4 6" id="KW-1133">Transmembrane helix</keyword>
<evidence type="ECO:0000256" key="1">
    <source>
        <dbReference type="ARBA" id="ARBA00004651"/>
    </source>
</evidence>
<organism evidence="8 9">
    <name type="scientific">Pyruvatibacter mobilis</name>
    <dbReference type="NCBI Taxonomy" id="1712261"/>
    <lineage>
        <taxon>Bacteria</taxon>
        <taxon>Pseudomonadati</taxon>
        <taxon>Pseudomonadota</taxon>
        <taxon>Alphaproteobacteria</taxon>
        <taxon>Hyphomicrobiales</taxon>
        <taxon>Parvibaculaceae</taxon>
        <taxon>Pyruvatibacter</taxon>
    </lineage>
</organism>
<dbReference type="EMBL" id="WXYQ01000006">
    <property type="protein sequence ID" value="NBG95811.1"/>
    <property type="molecule type" value="Genomic_DNA"/>
</dbReference>
<feature type="domain" description="RDD" evidence="7">
    <location>
        <begin position="36"/>
        <end position="157"/>
    </location>
</feature>
<evidence type="ECO:0000256" key="4">
    <source>
        <dbReference type="ARBA" id="ARBA00022989"/>
    </source>
</evidence>
<evidence type="ECO:0000256" key="2">
    <source>
        <dbReference type="ARBA" id="ARBA00022475"/>
    </source>
</evidence>
<feature type="transmembrane region" description="Helical" evidence="6">
    <location>
        <begin position="127"/>
        <end position="145"/>
    </location>
</feature>
<evidence type="ECO:0000256" key="5">
    <source>
        <dbReference type="ARBA" id="ARBA00023136"/>
    </source>
</evidence>